<dbReference type="Gene3D" id="1.25.40.20">
    <property type="entry name" value="Ankyrin repeat-containing domain"/>
    <property type="match status" value="1"/>
</dbReference>
<evidence type="ECO:0000256" key="1">
    <source>
        <dbReference type="ARBA" id="ARBA00022737"/>
    </source>
</evidence>
<evidence type="ECO:0000313" key="5">
    <source>
        <dbReference type="EMBL" id="KAK4118435.1"/>
    </source>
</evidence>
<dbReference type="RefSeq" id="XP_062642208.1">
    <property type="nucleotide sequence ID" value="XM_062790847.1"/>
</dbReference>
<evidence type="ECO:0000256" key="3">
    <source>
        <dbReference type="SAM" id="MobiDB-lite"/>
    </source>
</evidence>
<dbReference type="Proteomes" id="UP001302602">
    <property type="component" value="Unassembled WGS sequence"/>
</dbReference>
<dbReference type="Pfam" id="PF22939">
    <property type="entry name" value="WHD_GPIID"/>
    <property type="match status" value="1"/>
</dbReference>
<reference evidence="5" key="2">
    <citation type="submission" date="2023-05" db="EMBL/GenBank/DDBJ databases">
        <authorList>
            <consortium name="Lawrence Berkeley National Laboratory"/>
            <person name="Steindorff A."/>
            <person name="Hensen N."/>
            <person name="Bonometti L."/>
            <person name="Westerberg I."/>
            <person name="Brannstrom I.O."/>
            <person name="Guillou S."/>
            <person name="Cros-Aarteil S."/>
            <person name="Calhoun S."/>
            <person name="Haridas S."/>
            <person name="Kuo A."/>
            <person name="Mondo S."/>
            <person name="Pangilinan J."/>
            <person name="Riley R."/>
            <person name="Labutti K."/>
            <person name="Andreopoulos B."/>
            <person name="Lipzen A."/>
            <person name="Chen C."/>
            <person name="Yanf M."/>
            <person name="Daum C."/>
            <person name="Ng V."/>
            <person name="Clum A."/>
            <person name="Ohm R."/>
            <person name="Martin F."/>
            <person name="Silar P."/>
            <person name="Natvig D."/>
            <person name="Lalanne C."/>
            <person name="Gautier V."/>
            <person name="Ament-Velasquez S.L."/>
            <person name="Kruys A."/>
            <person name="Hutchinson M.I."/>
            <person name="Powell A.J."/>
            <person name="Barry K."/>
            <person name="Miller A.N."/>
            <person name="Grigoriev I.V."/>
            <person name="Debuchy R."/>
            <person name="Gladieux P."/>
            <person name="Thoren M.H."/>
            <person name="Johannesson H."/>
        </authorList>
    </citation>
    <scope>NUCLEOTIDE SEQUENCE</scope>
    <source>
        <strain evidence="5">CBS 731.68</strain>
    </source>
</reference>
<dbReference type="InterPro" id="IPR035994">
    <property type="entry name" value="Nucleoside_phosphorylase_sf"/>
</dbReference>
<dbReference type="PROSITE" id="PS50837">
    <property type="entry name" value="NACHT"/>
    <property type="match status" value="1"/>
</dbReference>
<dbReference type="SUPFAM" id="SSF48403">
    <property type="entry name" value="Ankyrin repeat"/>
    <property type="match status" value="1"/>
</dbReference>
<protein>
    <submittedName>
        <fullName evidence="5">Purine and uridine phosphorylase</fullName>
    </submittedName>
</protein>
<sequence length="1038" mass="115804">MQSDRGSSPTSRTAIHVGTPHQSPPPCKLKKQPPSCDDFGVAFICALPIEAAAIIALFDEQWDYGALDKADTDTNQYSLGSIAECCVVLAHMPGMGKVAAATVAGNLRSSFRYLKLILVVGICGGVPKAPSKAWDELLLGDVVVSTGLVQYDFGRQLPNRFVRKDTVEDNLSRLSVEAGCILAKLRTEQAREGLCRSMSRHLGTIQNRLGAKVAYPGRSNDMLFRSDYLHKHHKVGQCSVCAGDVAAVCDQAFERSCEELGCGHLPSDLIPRLRPEHELDPVVHFGLFGSGDTVMRSGTDRDEIADRNGILAFEMEGAGLWEMLRVSSCLIVKSVCDYSDSHKNKSFQGYAAAVAAATAKALLQCWTACMPKSLQARHPSRRPPRNRRPPLTAGEIRVLNRLKTLPYSDRKDRNPRRVPGTCEWFVRHKLFRGWLEGVDSQSSALWASADPGCGKSVLARYLVDNVLPTSETRTTCYFFFKDDFEDQKSVVDALKCILHQLFTQKPVLFSDAIRAQIEAEEDKLALSFRDLWDILLRAADTEDAGEVLCIFDALDECGLEDRSKLTAALIDLRHTKKAPNLKFLLTSRPYGTIRRSFQLPDAPDLAVIHLSGEDEAEIEQISREIDIFIKARVQGIGARLMLGEERQELLLRSLLNVPHRTYLWVYLTLSLVESDENITKGKIRQTTSLLPRSVDEAYEKILSASRDPDEARRALHIIVAAKTPLTLGEMNFALTLRSSHRSYHDVDLTSDGWFRERLRDICGLFVTVINSKIYLLHQTAKEFLVKPDREEERILKLRWKHSLDPSESHRILGEICLWNLQFPELHKHMDIGFWDIRDCVRHYQFLEYSTVAWASHLLAQDVKIDKLLIEAILDLYRRCDRHCPFWFQLIAAEAPANTVYGVTLPTIADDPDRTLLMIASFFGLAPVVEALIKTGGGGGLLARDSQGRTALTWAVMYGHHDAARILIESQPGVLRGLSWLGLWKPAIVEAANNKGETPLIHAVLGVSESLTRLLLDKGANIEARDVRGATALWHAAGE</sequence>
<dbReference type="GO" id="GO:0009116">
    <property type="term" value="P:nucleoside metabolic process"/>
    <property type="evidence" value="ECO:0007669"/>
    <property type="project" value="InterPro"/>
</dbReference>
<feature type="domain" description="NACHT" evidence="4">
    <location>
        <begin position="443"/>
        <end position="589"/>
    </location>
</feature>
<dbReference type="InterPro" id="IPR000845">
    <property type="entry name" value="Nucleoside_phosphorylase_d"/>
</dbReference>
<dbReference type="SUPFAM" id="SSF52540">
    <property type="entry name" value="P-loop containing nucleoside triphosphate hydrolases"/>
    <property type="match status" value="1"/>
</dbReference>
<proteinExistence type="predicted"/>
<organism evidence="5 6">
    <name type="scientific">Parathielavia appendiculata</name>
    <dbReference type="NCBI Taxonomy" id="2587402"/>
    <lineage>
        <taxon>Eukaryota</taxon>
        <taxon>Fungi</taxon>
        <taxon>Dikarya</taxon>
        <taxon>Ascomycota</taxon>
        <taxon>Pezizomycotina</taxon>
        <taxon>Sordariomycetes</taxon>
        <taxon>Sordariomycetidae</taxon>
        <taxon>Sordariales</taxon>
        <taxon>Chaetomiaceae</taxon>
        <taxon>Parathielavia</taxon>
    </lineage>
</organism>
<dbReference type="SMART" id="SM00248">
    <property type="entry name" value="ANK"/>
    <property type="match status" value="3"/>
</dbReference>
<dbReference type="EMBL" id="MU853268">
    <property type="protein sequence ID" value="KAK4118435.1"/>
    <property type="molecule type" value="Genomic_DNA"/>
</dbReference>
<dbReference type="InterPro" id="IPR036770">
    <property type="entry name" value="Ankyrin_rpt-contain_sf"/>
</dbReference>
<dbReference type="Gene3D" id="3.40.50.300">
    <property type="entry name" value="P-loop containing nucleotide triphosphate hydrolases"/>
    <property type="match status" value="1"/>
</dbReference>
<dbReference type="Pfam" id="PF01048">
    <property type="entry name" value="PNP_UDP_1"/>
    <property type="match status" value="1"/>
</dbReference>
<dbReference type="PANTHER" id="PTHR46082:SF6">
    <property type="entry name" value="AAA+ ATPASE DOMAIN-CONTAINING PROTEIN-RELATED"/>
    <property type="match status" value="1"/>
</dbReference>
<dbReference type="InterPro" id="IPR056884">
    <property type="entry name" value="NPHP3-like_N"/>
</dbReference>
<dbReference type="Pfam" id="PF00023">
    <property type="entry name" value="Ank"/>
    <property type="match status" value="1"/>
</dbReference>
<feature type="repeat" description="ANK" evidence="2">
    <location>
        <begin position="994"/>
        <end position="1026"/>
    </location>
</feature>
<dbReference type="AlphaFoldDB" id="A0AAN6TQR6"/>
<evidence type="ECO:0000259" key="4">
    <source>
        <dbReference type="PROSITE" id="PS50837"/>
    </source>
</evidence>
<name>A0AAN6TQR6_9PEZI</name>
<dbReference type="InterPro" id="IPR002110">
    <property type="entry name" value="Ankyrin_rpt"/>
</dbReference>
<feature type="compositionally biased region" description="Polar residues" evidence="3">
    <location>
        <begin position="1"/>
        <end position="13"/>
    </location>
</feature>
<dbReference type="InterPro" id="IPR007111">
    <property type="entry name" value="NACHT_NTPase"/>
</dbReference>
<dbReference type="Pfam" id="PF12796">
    <property type="entry name" value="Ank_2"/>
    <property type="match status" value="1"/>
</dbReference>
<dbReference type="PANTHER" id="PTHR46082">
    <property type="entry name" value="ATP/GTP-BINDING PROTEIN-RELATED"/>
    <property type="match status" value="1"/>
</dbReference>
<keyword evidence="1" id="KW-0677">Repeat</keyword>
<comment type="caution">
    <text evidence="5">The sequence shown here is derived from an EMBL/GenBank/DDBJ whole genome shotgun (WGS) entry which is preliminary data.</text>
</comment>
<keyword evidence="2" id="KW-0040">ANK repeat</keyword>
<dbReference type="InterPro" id="IPR054471">
    <property type="entry name" value="GPIID_WHD"/>
</dbReference>
<evidence type="ECO:0000313" key="6">
    <source>
        <dbReference type="Proteomes" id="UP001302602"/>
    </source>
</evidence>
<feature type="region of interest" description="Disordered" evidence="3">
    <location>
        <begin position="1"/>
        <end position="31"/>
    </location>
</feature>
<dbReference type="Pfam" id="PF24883">
    <property type="entry name" value="NPHP3_N"/>
    <property type="match status" value="1"/>
</dbReference>
<reference evidence="5" key="1">
    <citation type="journal article" date="2023" name="Mol. Phylogenet. Evol.">
        <title>Genome-scale phylogeny and comparative genomics of the fungal order Sordariales.</title>
        <authorList>
            <person name="Hensen N."/>
            <person name="Bonometti L."/>
            <person name="Westerberg I."/>
            <person name="Brannstrom I.O."/>
            <person name="Guillou S."/>
            <person name="Cros-Aarteil S."/>
            <person name="Calhoun S."/>
            <person name="Haridas S."/>
            <person name="Kuo A."/>
            <person name="Mondo S."/>
            <person name="Pangilinan J."/>
            <person name="Riley R."/>
            <person name="LaButti K."/>
            <person name="Andreopoulos B."/>
            <person name="Lipzen A."/>
            <person name="Chen C."/>
            <person name="Yan M."/>
            <person name="Daum C."/>
            <person name="Ng V."/>
            <person name="Clum A."/>
            <person name="Steindorff A."/>
            <person name="Ohm R.A."/>
            <person name="Martin F."/>
            <person name="Silar P."/>
            <person name="Natvig D.O."/>
            <person name="Lalanne C."/>
            <person name="Gautier V."/>
            <person name="Ament-Velasquez S.L."/>
            <person name="Kruys A."/>
            <person name="Hutchinson M.I."/>
            <person name="Powell A.J."/>
            <person name="Barry K."/>
            <person name="Miller A.N."/>
            <person name="Grigoriev I.V."/>
            <person name="Debuchy R."/>
            <person name="Gladieux P."/>
            <person name="Hiltunen Thoren M."/>
            <person name="Johannesson H."/>
        </authorList>
    </citation>
    <scope>NUCLEOTIDE SEQUENCE</scope>
    <source>
        <strain evidence="5">CBS 731.68</strain>
    </source>
</reference>
<keyword evidence="6" id="KW-1185">Reference proteome</keyword>
<feature type="non-terminal residue" evidence="5">
    <location>
        <position position="1038"/>
    </location>
</feature>
<dbReference type="GeneID" id="87827616"/>
<gene>
    <name evidence="5" type="ORF">N657DRAFT_628426</name>
</gene>
<dbReference type="PROSITE" id="PS50297">
    <property type="entry name" value="ANK_REP_REGION"/>
    <property type="match status" value="1"/>
</dbReference>
<dbReference type="Gene3D" id="3.40.50.1580">
    <property type="entry name" value="Nucleoside phosphorylase domain"/>
    <property type="match status" value="1"/>
</dbReference>
<dbReference type="SUPFAM" id="SSF53167">
    <property type="entry name" value="Purine and uridine phosphorylases"/>
    <property type="match status" value="1"/>
</dbReference>
<accession>A0AAN6TQR6</accession>
<evidence type="ECO:0000256" key="2">
    <source>
        <dbReference type="PROSITE-ProRule" id="PRU00023"/>
    </source>
</evidence>
<dbReference type="InterPro" id="IPR053137">
    <property type="entry name" value="NLR-like"/>
</dbReference>
<dbReference type="InterPro" id="IPR027417">
    <property type="entry name" value="P-loop_NTPase"/>
</dbReference>
<dbReference type="PROSITE" id="PS50088">
    <property type="entry name" value="ANK_REPEAT"/>
    <property type="match status" value="1"/>
</dbReference>
<dbReference type="GO" id="GO:0003824">
    <property type="term" value="F:catalytic activity"/>
    <property type="evidence" value="ECO:0007669"/>
    <property type="project" value="InterPro"/>
</dbReference>